<name>A0ACC2NV21_9HYME</name>
<comment type="caution">
    <text evidence="1">The sequence shown here is derived from an EMBL/GenBank/DDBJ whole genome shotgun (WGS) entry which is preliminary data.</text>
</comment>
<keyword evidence="2" id="KW-1185">Reference proteome</keyword>
<organism evidence="1 2">
    <name type="scientific">Eretmocerus hayati</name>
    <dbReference type="NCBI Taxonomy" id="131215"/>
    <lineage>
        <taxon>Eukaryota</taxon>
        <taxon>Metazoa</taxon>
        <taxon>Ecdysozoa</taxon>
        <taxon>Arthropoda</taxon>
        <taxon>Hexapoda</taxon>
        <taxon>Insecta</taxon>
        <taxon>Pterygota</taxon>
        <taxon>Neoptera</taxon>
        <taxon>Endopterygota</taxon>
        <taxon>Hymenoptera</taxon>
        <taxon>Apocrita</taxon>
        <taxon>Proctotrupomorpha</taxon>
        <taxon>Chalcidoidea</taxon>
        <taxon>Aphelinidae</taxon>
        <taxon>Aphelininae</taxon>
        <taxon>Eretmocerus</taxon>
    </lineage>
</organism>
<dbReference type="EMBL" id="CM056742">
    <property type="protein sequence ID" value="KAJ8675006.1"/>
    <property type="molecule type" value="Genomic_DNA"/>
</dbReference>
<reference evidence="1" key="1">
    <citation type="submission" date="2023-04" db="EMBL/GenBank/DDBJ databases">
        <title>A chromosome-level genome assembly of the parasitoid wasp Eretmocerus hayati.</title>
        <authorList>
            <person name="Zhong Y."/>
            <person name="Liu S."/>
            <person name="Liu Y."/>
        </authorList>
    </citation>
    <scope>NUCLEOTIDE SEQUENCE</scope>
    <source>
        <strain evidence="1">ZJU_SS_LIU_2023</strain>
    </source>
</reference>
<proteinExistence type="predicted"/>
<evidence type="ECO:0000313" key="1">
    <source>
        <dbReference type="EMBL" id="KAJ8675006.1"/>
    </source>
</evidence>
<accession>A0ACC2NV21</accession>
<sequence>MDETLLADDKEKLYRFVDNRLSEKTQALQRCKVLSAEVKMLRDKFKNVSMELKRRFEMFGERGGRILNLDETKDLVEVGKSFIEIDGELEKLIKLHRLEIEKVLKPMKKFSSIDLN</sequence>
<evidence type="ECO:0000313" key="2">
    <source>
        <dbReference type="Proteomes" id="UP001239111"/>
    </source>
</evidence>
<dbReference type="Proteomes" id="UP001239111">
    <property type="component" value="Chromosome 2"/>
</dbReference>
<protein>
    <submittedName>
        <fullName evidence="1">Uncharacterized protein</fullName>
    </submittedName>
</protein>
<gene>
    <name evidence="1" type="ORF">QAD02_010792</name>
</gene>